<keyword evidence="2" id="KW-1003">Cell membrane</keyword>
<dbReference type="GO" id="GO:0035804">
    <property type="term" value="F:structural constituent of egg coat"/>
    <property type="evidence" value="ECO:0007669"/>
    <property type="project" value="TreeGrafter"/>
</dbReference>
<feature type="domain" description="ZP" evidence="12">
    <location>
        <begin position="873"/>
        <end position="1146"/>
    </location>
</feature>
<dbReference type="InterPro" id="IPR001507">
    <property type="entry name" value="ZP_dom"/>
</dbReference>
<dbReference type="Gene3D" id="2.60.40.4100">
    <property type="entry name" value="Zona pellucida, ZP-C domain"/>
    <property type="match status" value="1"/>
</dbReference>
<feature type="compositionally biased region" description="Low complexity" evidence="11">
    <location>
        <begin position="506"/>
        <end position="522"/>
    </location>
</feature>
<feature type="compositionally biased region" description="Basic and acidic residues" evidence="11">
    <location>
        <begin position="832"/>
        <end position="841"/>
    </location>
</feature>
<dbReference type="Proteomes" id="UP000504630">
    <property type="component" value="Chromosome 8"/>
</dbReference>
<keyword evidence="8" id="KW-1015">Disulfide bond</keyword>
<dbReference type="AlphaFoldDB" id="A0A6J2Q6M4"/>
<dbReference type="InterPro" id="IPR042235">
    <property type="entry name" value="ZP-C_dom"/>
</dbReference>
<feature type="compositionally biased region" description="Pro residues" evidence="11">
    <location>
        <begin position="340"/>
        <end position="358"/>
    </location>
</feature>
<keyword evidence="5" id="KW-0812">Transmembrane</keyword>
<protein>
    <submittedName>
        <fullName evidence="14">Uncharacterized protein LOC115012044</fullName>
    </submittedName>
</protein>
<dbReference type="GO" id="GO:0060468">
    <property type="term" value="P:prevention of polyspermy"/>
    <property type="evidence" value="ECO:0007669"/>
    <property type="project" value="TreeGrafter"/>
</dbReference>
<dbReference type="InterPro" id="IPR051148">
    <property type="entry name" value="Zona_Pellucida_Domain_gp"/>
</dbReference>
<name>A0A6J2Q6M4_COTGO</name>
<dbReference type="GO" id="GO:0035805">
    <property type="term" value="C:egg coat"/>
    <property type="evidence" value="ECO:0007669"/>
    <property type="project" value="UniProtKB-SubCell"/>
</dbReference>
<comment type="subcellular location">
    <subcellularLocation>
        <location evidence="1">Cell membrane</location>
        <topology evidence="1">Single-pass type I membrane protein</topology>
    </subcellularLocation>
    <subcellularLocation>
        <location evidence="10">Zona pellucida</location>
    </subcellularLocation>
</comment>
<reference evidence="14" key="1">
    <citation type="submission" date="2025-08" db="UniProtKB">
        <authorList>
            <consortium name="RefSeq"/>
        </authorList>
    </citation>
    <scope>IDENTIFICATION</scope>
</reference>
<feature type="compositionally biased region" description="Polar residues" evidence="11">
    <location>
        <begin position="557"/>
        <end position="570"/>
    </location>
</feature>
<proteinExistence type="predicted"/>
<dbReference type="PANTHER" id="PTHR23343:SF117">
    <property type="entry name" value="ZONA PELLUCIDA SPERM-BINDING PROTEIN 4-LIKE ISOFORM X1"/>
    <property type="match status" value="1"/>
</dbReference>
<keyword evidence="3" id="KW-0964">Secreted</keyword>
<dbReference type="KEGG" id="cgob:115012044"/>
<keyword evidence="4" id="KW-0165">Cleavage on pair of basic residues</keyword>
<evidence type="ECO:0000256" key="3">
    <source>
        <dbReference type="ARBA" id="ARBA00022530"/>
    </source>
</evidence>
<accession>A0A6J2Q6M4</accession>
<evidence type="ECO:0000256" key="1">
    <source>
        <dbReference type="ARBA" id="ARBA00004251"/>
    </source>
</evidence>
<dbReference type="PANTHER" id="PTHR23343">
    <property type="entry name" value="ZONA PELLUCIDA SPERM-BINDING PROTEIN"/>
    <property type="match status" value="1"/>
</dbReference>
<keyword evidence="6" id="KW-1133">Transmembrane helix</keyword>
<dbReference type="GO" id="GO:0007339">
    <property type="term" value="P:binding of sperm to zona pellucida"/>
    <property type="evidence" value="ECO:0007669"/>
    <property type="project" value="TreeGrafter"/>
</dbReference>
<feature type="compositionally biased region" description="Polar residues" evidence="11">
    <location>
        <begin position="278"/>
        <end position="293"/>
    </location>
</feature>
<feature type="region of interest" description="Disordered" evidence="11">
    <location>
        <begin position="829"/>
        <end position="851"/>
    </location>
</feature>
<feature type="region of interest" description="Disordered" evidence="11">
    <location>
        <begin position="1"/>
        <end position="26"/>
    </location>
</feature>
<organism evidence="13 14">
    <name type="scientific">Cottoperca gobio</name>
    <name type="common">Frogmouth</name>
    <name type="synonym">Aphritis gobio</name>
    <dbReference type="NCBI Taxonomy" id="56716"/>
    <lineage>
        <taxon>Eukaryota</taxon>
        <taxon>Metazoa</taxon>
        <taxon>Chordata</taxon>
        <taxon>Craniata</taxon>
        <taxon>Vertebrata</taxon>
        <taxon>Euteleostomi</taxon>
        <taxon>Actinopterygii</taxon>
        <taxon>Neopterygii</taxon>
        <taxon>Teleostei</taxon>
        <taxon>Neoteleostei</taxon>
        <taxon>Acanthomorphata</taxon>
        <taxon>Eupercaria</taxon>
        <taxon>Perciformes</taxon>
        <taxon>Notothenioidei</taxon>
        <taxon>Bovichtidae</taxon>
        <taxon>Cottoperca</taxon>
    </lineage>
</organism>
<dbReference type="OrthoDB" id="8889443at2759"/>
<evidence type="ECO:0000313" key="13">
    <source>
        <dbReference type="Proteomes" id="UP000504630"/>
    </source>
</evidence>
<evidence type="ECO:0000256" key="8">
    <source>
        <dbReference type="ARBA" id="ARBA00023157"/>
    </source>
</evidence>
<evidence type="ECO:0000256" key="5">
    <source>
        <dbReference type="ARBA" id="ARBA00022692"/>
    </source>
</evidence>
<sequence>MASTSTDKRFRIRHKPKRSDPPNNECGKGIIQHVTAGPFHLTAELETNPIGYQSDSASVQAQGGQEGIRGQWLSISEESWQRLQPVVDCRDDAMTLTVRRRRAVQLQLGRVNESPVPLSQLPPQCGYSVLTTWRDLSLTARYDACHVTQKDDRYVLPLMWRGTPVEMSCKASRIQIQPQAVSPSSLCCSPYGMTVKLQGLYATEDLRVNVRGEWTPLVELAEQCGYTLDRRDAEIVIAAPFITCGITVKDGKYTLSLQMGEKTFTLACPVSPPEELTLTHQPLGNSPHLTSGPTEDMPESLEPFPWAPPFFLAPPYYPHPTYHNKYPDPDGHDAYNPLTPSSPTPEPTFGPQPLPPVVSRPDYQDYPHQIPVHLGGHTSLASSDDVADSSQVNPDGQQKHKTPVLGSMKLRAAHSPSSDTGFQIQVEAPPLQPPSHMFNPYYHYYHHPKIPLTGHGPDPGAEVTRDLSFTNHHIPEFPEWPPDVQQSEALSRVTSHQVSQPVPEGASPLSSLPASPPQTSAPDAPPPPQPYPYHYYFPHIARVGAKRLPPLNPETPPNMSNDQNANSGNSDHPLPHSAQVHDKYNLNPYIDLQNLDTIINFQKSSPELIKLPLTKDDDDDVFKAELFYGRRHSSSATPAVQPPLPPSYPPGPDTVAFEQLSFPTPSPHHNLPSYPYYYHPYYHYYQMYYGPESLLNPASPTSSKEALDSLLQASSSPPQHPSYRIHQTTPAPTKLVYNGPLNPLQYYYHLYYQPKVSANNQELHPAGSLNSEKASESQLPSDHSGLDWLVHAAEAGYPSIPQPLHNLNSHYITQKQPYDALGHPAGEEAEERLDSEMKDHLNANPSTPSASPCGLGPVSGLGSQGCCSYPVKDCTMGQHLIFAVPDSVGEPTVAPAARPSEVSNVSCTLQKLTSDPDIYMIPLDGCGVSRHVFGETVVHLVEVHGIHYLQQDHSSVIEISPVRLMVECSSSPGSPGEVRLHVMAPPPPPPVQSTPATVTVQLRVATDESFTSFHPKAHLPLSLVRGRAVYVQLSLLDAPEPGLLLLVHSCLAYTHAPYTSWMPVYDGCPGRSDSQLLSSPRSDPHHIQRIVISGFQALPSESPSYMAEGGYPHLEDPEIFFMCLTEVCYAADGDCTVSCINSPTSDV</sequence>
<feature type="region of interest" description="Disordered" evidence="11">
    <location>
        <begin position="546"/>
        <end position="579"/>
    </location>
</feature>
<feature type="region of interest" description="Disordered" evidence="11">
    <location>
        <begin position="323"/>
        <end position="401"/>
    </location>
</feature>
<keyword evidence="9" id="KW-0278">Fertilization</keyword>
<evidence type="ECO:0000256" key="9">
    <source>
        <dbReference type="ARBA" id="ARBA00023279"/>
    </source>
</evidence>
<feature type="compositionally biased region" description="Low complexity" evidence="11">
    <location>
        <begin position="379"/>
        <end position="390"/>
    </location>
</feature>
<dbReference type="SMART" id="SM00241">
    <property type="entry name" value="ZP"/>
    <property type="match status" value="1"/>
</dbReference>
<dbReference type="RefSeq" id="XP_029293321.1">
    <property type="nucleotide sequence ID" value="XM_029437461.1"/>
</dbReference>
<keyword evidence="7" id="KW-0472">Membrane</keyword>
<evidence type="ECO:0000256" key="2">
    <source>
        <dbReference type="ARBA" id="ARBA00022475"/>
    </source>
</evidence>
<feature type="region of interest" description="Disordered" evidence="11">
    <location>
        <begin position="762"/>
        <end position="782"/>
    </location>
</feature>
<evidence type="ECO:0000256" key="11">
    <source>
        <dbReference type="SAM" id="MobiDB-lite"/>
    </source>
</evidence>
<dbReference type="GO" id="GO:0032190">
    <property type="term" value="F:acrosin binding"/>
    <property type="evidence" value="ECO:0007669"/>
    <property type="project" value="TreeGrafter"/>
</dbReference>
<feature type="compositionally biased region" description="Polar residues" evidence="11">
    <location>
        <begin position="762"/>
        <end position="781"/>
    </location>
</feature>
<dbReference type="GO" id="GO:0005886">
    <property type="term" value="C:plasma membrane"/>
    <property type="evidence" value="ECO:0007669"/>
    <property type="project" value="UniProtKB-SubCell"/>
</dbReference>
<evidence type="ECO:0000256" key="4">
    <source>
        <dbReference type="ARBA" id="ARBA00022685"/>
    </source>
</evidence>
<feature type="region of interest" description="Disordered" evidence="11">
    <location>
        <begin position="275"/>
        <end position="302"/>
    </location>
</feature>
<gene>
    <name evidence="14" type="primary">LOC115012044</name>
</gene>
<evidence type="ECO:0000313" key="14">
    <source>
        <dbReference type="RefSeq" id="XP_029293321.1"/>
    </source>
</evidence>
<keyword evidence="13" id="KW-1185">Reference proteome</keyword>
<feature type="region of interest" description="Disordered" evidence="11">
    <location>
        <begin position="472"/>
        <end position="532"/>
    </location>
</feature>
<dbReference type="Pfam" id="PF00100">
    <property type="entry name" value="Zona_pellucida"/>
    <property type="match status" value="1"/>
</dbReference>
<feature type="region of interest" description="Disordered" evidence="11">
    <location>
        <begin position="697"/>
        <end position="736"/>
    </location>
</feature>
<dbReference type="GeneID" id="115012044"/>
<keyword evidence="3" id="KW-0272">Extracellular matrix</keyword>
<evidence type="ECO:0000256" key="10">
    <source>
        <dbReference type="ARBA" id="ARBA00024183"/>
    </source>
</evidence>
<dbReference type="InterPro" id="IPR055355">
    <property type="entry name" value="ZP-C"/>
</dbReference>
<dbReference type="PROSITE" id="PS51034">
    <property type="entry name" value="ZP_2"/>
    <property type="match status" value="1"/>
</dbReference>
<evidence type="ECO:0000256" key="7">
    <source>
        <dbReference type="ARBA" id="ARBA00023136"/>
    </source>
</evidence>
<evidence type="ECO:0000256" key="6">
    <source>
        <dbReference type="ARBA" id="ARBA00022989"/>
    </source>
</evidence>
<dbReference type="InParanoid" id="A0A6J2Q6M4"/>
<feature type="compositionally biased region" description="Polar residues" evidence="11">
    <location>
        <begin position="484"/>
        <end position="500"/>
    </location>
</feature>
<evidence type="ECO:0000259" key="12">
    <source>
        <dbReference type="PROSITE" id="PS51034"/>
    </source>
</evidence>